<dbReference type="InterPro" id="IPR000515">
    <property type="entry name" value="MetI-like"/>
</dbReference>
<sequence>MSGMLTFLVRRVVAALGTLLLSSVLVFLAVQALPGDVATQVLGRDATPDAVAALRKQMGLDQPAWERYAEWIKGALHGDFGTSLVTAKPVGGEVAQHLGNSALIAVVTVLFAVTGSLVLGILAGLYRDRWPDHLISTVSLIGMSVPEFVVATVLVLAFSVTVPVLPAVVLYGPGAGVGQLLPAVWLPAASLAIVMAAYIVRMARTSVIDVMASEYVTTARLKGLSTWRVVTRHALPSALLPTLHVIALNVAWLVGGVAVVENVFNYPGIGKLLLTSVQNRDLPVIQAIALISAVVYVVCNLAADIGSMALNPRLRTRGGRIR</sequence>
<evidence type="ECO:0000256" key="3">
    <source>
        <dbReference type="ARBA" id="ARBA00022475"/>
    </source>
</evidence>
<keyword evidence="6 7" id="KW-0472">Membrane</keyword>
<dbReference type="GO" id="GO:0071916">
    <property type="term" value="F:dipeptide transmembrane transporter activity"/>
    <property type="evidence" value="ECO:0007669"/>
    <property type="project" value="TreeGrafter"/>
</dbReference>
<evidence type="ECO:0000256" key="1">
    <source>
        <dbReference type="ARBA" id="ARBA00004651"/>
    </source>
</evidence>
<dbReference type="Gene3D" id="1.10.3720.10">
    <property type="entry name" value="MetI-like"/>
    <property type="match status" value="1"/>
</dbReference>
<protein>
    <recommendedName>
        <fullName evidence="8">ABC transmembrane type-1 domain-containing protein</fullName>
    </recommendedName>
</protein>
<dbReference type="SUPFAM" id="SSF161098">
    <property type="entry name" value="MetI-like"/>
    <property type="match status" value="1"/>
</dbReference>
<feature type="transmembrane region" description="Helical" evidence="7">
    <location>
        <begin position="238"/>
        <end position="264"/>
    </location>
</feature>
<keyword evidence="4 7" id="KW-0812">Transmembrane</keyword>
<evidence type="ECO:0000256" key="6">
    <source>
        <dbReference type="ARBA" id="ARBA00023136"/>
    </source>
</evidence>
<evidence type="ECO:0000256" key="2">
    <source>
        <dbReference type="ARBA" id="ARBA00022448"/>
    </source>
</evidence>
<dbReference type="Pfam" id="PF19300">
    <property type="entry name" value="BPD_transp_1_N"/>
    <property type="match status" value="1"/>
</dbReference>
<name>A0A2J7YZ01_STRMQ</name>
<dbReference type="PROSITE" id="PS50928">
    <property type="entry name" value="ABC_TM1"/>
    <property type="match status" value="1"/>
</dbReference>
<feature type="transmembrane region" description="Helical" evidence="7">
    <location>
        <begin position="138"/>
        <end position="160"/>
    </location>
</feature>
<feature type="transmembrane region" description="Helical" evidence="7">
    <location>
        <begin position="180"/>
        <end position="200"/>
    </location>
</feature>
<dbReference type="EMBL" id="LJIW01000002">
    <property type="protein sequence ID" value="PNG93242.1"/>
    <property type="molecule type" value="Genomic_DNA"/>
</dbReference>
<evidence type="ECO:0000256" key="7">
    <source>
        <dbReference type="RuleBase" id="RU363032"/>
    </source>
</evidence>
<dbReference type="Proteomes" id="UP000236520">
    <property type="component" value="Unassembled WGS sequence"/>
</dbReference>
<comment type="similarity">
    <text evidence="7">Belongs to the binding-protein-dependent transport system permease family.</text>
</comment>
<accession>A0A2J7YZ01</accession>
<keyword evidence="10" id="KW-1185">Reference proteome</keyword>
<dbReference type="InterPro" id="IPR035906">
    <property type="entry name" value="MetI-like_sf"/>
</dbReference>
<dbReference type="GO" id="GO:0005886">
    <property type="term" value="C:plasma membrane"/>
    <property type="evidence" value="ECO:0007669"/>
    <property type="project" value="UniProtKB-SubCell"/>
</dbReference>
<proteinExistence type="inferred from homology"/>
<feature type="transmembrane region" description="Helical" evidence="7">
    <location>
        <begin position="102"/>
        <end position="126"/>
    </location>
</feature>
<evidence type="ECO:0000259" key="8">
    <source>
        <dbReference type="PROSITE" id="PS50928"/>
    </source>
</evidence>
<dbReference type="AlphaFoldDB" id="A0A2J7YZ01"/>
<dbReference type="Pfam" id="PF00528">
    <property type="entry name" value="BPD_transp_1"/>
    <property type="match status" value="1"/>
</dbReference>
<dbReference type="PANTHER" id="PTHR43163">
    <property type="entry name" value="DIPEPTIDE TRANSPORT SYSTEM PERMEASE PROTEIN DPPB-RELATED"/>
    <property type="match status" value="1"/>
</dbReference>
<evidence type="ECO:0000256" key="4">
    <source>
        <dbReference type="ARBA" id="ARBA00022692"/>
    </source>
</evidence>
<comment type="caution">
    <text evidence="9">The sequence shown here is derived from an EMBL/GenBank/DDBJ whole genome shotgun (WGS) entry which is preliminary data.</text>
</comment>
<feature type="transmembrane region" description="Helical" evidence="7">
    <location>
        <begin position="284"/>
        <end position="310"/>
    </location>
</feature>
<gene>
    <name evidence="9" type="ORF">SMF913_28707</name>
</gene>
<feature type="domain" description="ABC transmembrane type-1" evidence="8">
    <location>
        <begin position="98"/>
        <end position="303"/>
    </location>
</feature>
<keyword evidence="3" id="KW-1003">Cell membrane</keyword>
<dbReference type="InterPro" id="IPR045621">
    <property type="entry name" value="BPD_transp_1_N"/>
</dbReference>
<comment type="subcellular location">
    <subcellularLocation>
        <location evidence="1 7">Cell membrane</location>
        <topology evidence="1 7">Multi-pass membrane protein</topology>
    </subcellularLocation>
</comment>
<evidence type="ECO:0000256" key="5">
    <source>
        <dbReference type="ARBA" id="ARBA00022989"/>
    </source>
</evidence>
<dbReference type="PANTHER" id="PTHR43163:SF6">
    <property type="entry name" value="DIPEPTIDE TRANSPORT SYSTEM PERMEASE PROTEIN DPPB-RELATED"/>
    <property type="match status" value="1"/>
</dbReference>
<dbReference type="CDD" id="cd06261">
    <property type="entry name" value="TM_PBP2"/>
    <property type="match status" value="1"/>
</dbReference>
<organism evidence="9 10">
    <name type="scientific">Streptomyces malaysiensis</name>
    <dbReference type="NCBI Taxonomy" id="92644"/>
    <lineage>
        <taxon>Bacteria</taxon>
        <taxon>Bacillati</taxon>
        <taxon>Actinomycetota</taxon>
        <taxon>Actinomycetes</taxon>
        <taxon>Kitasatosporales</taxon>
        <taxon>Streptomycetaceae</taxon>
        <taxon>Streptomyces</taxon>
        <taxon>Streptomyces violaceusniger group</taxon>
    </lineage>
</organism>
<evidence type="ECO:0000313" key="10">
    <source>
        <dbReference type="Proteomes" id="UP000236520"/>
    </source>
</evidence>
<evidence type="ECO:0000313" key="9">
    <source>
        <dbReference type="EMBL" id="PNG93242.1"/>
    </source>
</evidence>
<reference evidence="9 10" key="1">
    <citation type="submission" date="2015-09" db="EMBL/GenBank/DDBJ databases">
        <title>Genome sequence, genome mining and natural product profiling of a biocontrol bacterium Streptomyces malaysiensis F913.</title>
        <authorList>
            <person name="Xu Y."/>
            <person name="Wei J."/>
            <person name="Xie J."/>
            <person name="Li T."/>
            <person name="Zhou Z."/>
        </authorList>
    </citation>
    <scope>NUCLEOTIDE SEQUENCE [LARGE SCALE GENOMIC DNA]</scope>
    <source>
        <strain evidence="9 10">F913</strain>
    </source>
</reference>
<keyword evidence="2 7" id="KW-0813">Transport</keyword>
<keyword evidence="5 7" id="KW-1133">Transmembrane helix</keyword>